<dbReference type="InterPro" id="IPR029056">
    <property type="entry name" value="Ribokinase-like"/>
</dbReference>
<dbReference type="PROSITE" id="PS00584">
    <property type="entry name" value="PFKB_KINASES_2"/>
    <property type="match status" value="1"/>
</dbReference>
<dbReference type="GO" id="GO:0016301">
    <property type="term" value="F:kinase activity"/>
    <property type="evidence" value="ECO:0007669"/>
    <property type="project" value="UniProtKB-KW"/>
</dbReference>
<comment type="caution">
    <text evidence="7">The sequence shown here is derived from an EMBL/GenBank/DDBJ whole genome shotgun (WGS) entry which is preliminary data.</text>
</comment>
<evidence type="ECO:0000256" key="2">
    <source>
        <dbReference type="ARBA" id="ARBA00022679"/>
    </source>
</evidence>
<evidence type="ECO:0000256" key="1">
    <source>
        <dbReference type="ARBA" id="ARBA00010688"/>
    </source>
</evidence>
<gene>
    <name evidence="7" type="ORF">AUR04nite_13360</name>
</gene>
<dbReference type="PANTHER" id="PTHR43085">
    <property type="entry name" value="HEXOKINASE FAMILY MEMBER"/>
    <property type="match status" value="1"/>
</dbReference>
<accession>A0A4Y4DPJ0</accession>
<evidence type="ECO:0000313" key="8">
    <source>
        <dbReference type="Proteomes" id="UP000316612"/>
    </source>
</evidence>
<dbReference type="SUPFAM" id="SSF53613">
    <property type="entry name" value="Ribokinase-like"/>
    <property type="match status" value="1"/>
</dbReference>
<comment type="similarity">
    <text evidence="1">Belongs to the carbohydrate kinase PfkB family.</text>
</comment>
<evidence type="ECO:0000256" key="4">
    <source>
        <dbReference type="ARBA" id="ARBA00022777"/>
    </source>
</evidence>
<dbReference type="PANTHER" id="PTHR43085:SF1">
    <property type="entry name" value="PSEUDOURIDINE KINASE-RELATED"/>
    <property type="match status" value="1"/>
</dbReference>
<dbReference type="GO" id="GO:0005524">
    <property type="term" value="F:ATP binding"/>
    <property type="evidence" value="ECO:0007669"/>
    <property type="project" value="UniProtKB-KW"/>
</dbReference>
<keyword evidence="8" id="KW-1185">Reference proteome</keyword>
<keyword evidence="5" id="KW-0067">ATP-binding</keyword>
<dbReference type="InterPro" id="IPR011611">
    <property type="entry name" value="PfkB_dom"/>
</dbReference>
<dbReference type="CDD" id="cd01167">
    <property type="entry name" value="bac_FRK"/>
    <property type="match status" value="1"/>
</dbReference>
<dbReference type="RefSeq" id="WP_170184121.1">
    <property type="nucleotide sequence ID" value="NZ_BAAAJL010000003.1"/>
</dbReference>
<protein>
    <submittedName>
        <fullName evidence="7">Ribokinase</fullName>
    </submittedName>
</protein>
<dbReference type="PROSITE" id="PS00583">
    <property type="entry name" value="PFKB_KINASES_1"/>
    <property type="match status" value="1"/>
</dbReference>
<evidence type="ECO:0000259" key="6">
    <source>
        <dbReference type="Pfam" id="PF00294"/>
    </source>
</evidence>
<sequence length="301" mass="32254">MATFQVVGEALVDIVNSVAHPGGSPLNVAVGLGRLGHEVTLQTGIGDDENGRKIIEHLTESHVSLAQRCVSEEATGRATVNLGDYGDATYEFDLNWSLDSLETTDAQFLHTGSIAAFSKQSASRIQELFTTSPAHQLRSFDPNLRPALAEKRRIVISRLEKFYALSHVVKLSHEDALWLYPGWDTARVLGHILDFGAKIAVMTFGVQGAELRTDRHEVALPSLAVHVADTVGAGDAFMSGLLHAIASGPLHSALLDDAPMHEADLETAVQIATASAALTVQRTGANPPSLEELTGLMTTHR</sequence>
<dbReference type="EMBL" id="BJNY01000007">
    <property type="protein sequence ID" value="GED05804.1"/>
    <property type="molecule type" value="Genomic_DNA"/>
</dbReference>
<evidence type="ECO:0000256" key="3">
    <source>
        <dbReference type="ARBA" id="ARBA00022741"/>
    </source>
</evidence>
<keyword evidence="3" id="KW-0547">Nucleotide-binding</keyword>
<keyword evidence="2" id="KW-0808">Transferase</keyword>
<keyword evidence="4 7" id="KW-0418">Kinase</keyword>
<evidence type="ECO:0000256" key="5">
    <source>
        <dbReference type="ARBA" id="ARBA00022840"/>
    </source>
</evidence>
<name>A0A4Y4DPJ0_GLUUR</name>
<reference evidence="7 8" key="1">
    <citation type="submission" date="2019-06" db="EMBL/GenBank/DDBJ databases">
        <title>Whole genome shotgun sequence of Glutamicibacter uratoxydans NBRC 15515.</title>
        <authorList>
            <person name="Hosoyama A."/>
            <person name="Uohara A."/>
            <person name="Ohji S."/>
            <person name="Ichikawa N."/>
        </authorList>
    </citation>
    <scope>NUCLEOTIDE SEQUENCE [LARGE SCALE GENOMIC DNA]</scope>
    <source>
        <strain evidence="7 8">NBRC 15515</strain>
    </source>
</reference>
<dbReference type="InterPro" id="IPR050306">
    <property type="entry name" value="PfkB_Carbo_kinase"/>
</dbReference>
<evidence type="ECO:0000313" key="7">
    <source>
        <dbReference type="EMBL" id="GED05804.1"/>
    </source>
</evidence>
<dbReference type="Proteomes" id="UP000316612">
    <property type="component" value="Unassembled WGS sequence"/>
</dbReference>
<dbReference type="InterPro" id="IPR002173">
    <property type="entry name" value="Carboh/pur_kinase_PfkB_CS"/>
</dbReference>
<dbReference type="Gene3D" id="3.40.1190.20">
    <property type="match status" value="1"/>
</dbReference>
<feature type="domain" description="Carbohydrate kinase PfkB" evidence="6">
    <location>
        <begin position="18"/>
        <end position="288"/>
    </location>
</feature>
<organism evidence="7 8">
    <name type="scientific">Glutamicibacter uratoxydans</name>
    <name type="common">Arthrobacter uratoxydans</name>
    <dbReference type="NCBI Taxonomy" id="43667"/>
    <lineage>
        <taxon>Bacteria</taxon>
        <taxon>Bacillati</taxon>
        <taxon>Actinomycetota</taxon>
        <taxon>Actinomycetes</taxon>
        <taxon>Micrococcales</taxon>
        <taxon>Micrococcaceae</taxon>
        <taxon>Glutamicibacter</taxon>
    </lineage>
</organism>
<dbReference type="Pfam" id="PF00294">
    <property type="entry name" value="PfkB"/>
    <property type="match status" value="1"/>
</dbReference>
<dbReference type="AlphaFoldDB" id="A0A4Y4DPJ0"/>
<proteinExistence type="inferred from homology"/>